<dbReference type="InterPro" id="IPR037066">
    <property type="entry name" value="Plug_dom_sf"/>
</dbReference>
<dbReference type="InterPro" id="IPR000531">
    <property type="entry name" value="Beta-barrel_TonB"/>
</dbReference>
<accession>A0A0R0C403</accession>
<dbReference type="PANTHER" id="PTHR32552:SF81">
    <property type="entry name" value="TONB-DEPENDENT OUTER MEMBRANE RECEPTOR"/>
    <property type="match status" value="1"/>
</dbReference>
<gene>
    <name evidence="16" type="ORF">ABB25_01490</name>
</gene>
<keyword evidence="10 11" id="KW-0998">Cell outer membrane</keyword>
<dbReference type="Pfam" id="PF00593">
    <property type="entry name" value="TonB_dep_Rec_b-barrel"/>
    <property type="match status" value="1"/>
</dbReference>
<organism evidence="16 17">
    <name type="scientific">Stenotrophomonas koreensis</name>
    <dbReference type="NCBI Taxonomy" id="266128"/>
    <lineage>
        <taxon>Bacteria</taxon>
        <taxon>Pseudomonadati</taxon>
        <taxon>Pseudomonadota</taxon>
        <taxon>Gammaproteobacteria</taxon>
        <taxon>Lysobacterales</taxon>
        <taxon>Lysobacteraceae</taxon>
        <taxon>Stenotrophomonas</taxon>
    </lineage>
</organism>
<evidence type="ECO:0000259" key="14">
    <source>
        <dbReference type="Pfam" id="PF00593"/>
    </source>
</evidence>
<protein>
    <recommendedName>
        <fullName evidence="18">TonB-dependent receptor</fullName>
    </recommendedName>
</protein>
<sequence>MNTALLLAGLLQPAAAVTAAPPPATALEAVQVRALGLPGRDAFDLPASTSVVEVGQQASAASVDLAGAFSGVAGVLARDRHNRAQDLQLSIRGYGARSTFGVRGIRVLADGLPAGAPDGQAQLTQFNLLGVERIEVVRGPFAALHGNASGGVVQLLSDRPAAGDPWWLQVQGGSDGEAMLGARLQGELGGVGYRIVPMHWRSDGAREHSRAQRSSLATRLDWDLPGQGTLSVSAQYFDAPDAQDPRALTDQEWRRDPRLAAPVARTFNTRKSVRQDQLGAVWHQPLGSSALRLAAHAGQREVLQFLSIPAAAQANPLHGGGVVDLASDFAGLDLRLSGQPHPAWQWSVGINSEGQRQLRRGWENFAGSRLGVRGRLRREQFDTVWNLDGHAQLAWQPLPRWQLQAGLRHSRVQFHSADRYISADNPDDSGRTAYHRSTPVAGVSFAPTANWRWHLAAGRGLETPTFNELAYRADGAPGLALDLRAARSQQWETGLRWQAGPHARASLTFFRADTADELAVASSSGGRSAYRNVGSTRRQGWELEARLPLTDHLQAQLAWTRLDARVHQCDARGCAGLQPGRRLPGTARDVLALQLQGRHAGWQWQLGTSAVSAMPADDANLARAPGHLLLDAGLWRDWMTSAGPLQLSLAVDNLADRRHVASVVVNDGNGRYYEPGAGRSWRLGLRWRWGGNSRG</sequence>
<comment type="subcellular location">
    <subcellularLocation>
        <location evidence="1 11">Cell outer membrane</location>
        <topology evidence="1 11">Multi-pass membrane protein</topology>
    </subcellularLocation>
</comment>
<dbReference type="InterPro" id="IPR036942">
    <property type="entry name" value="Beta-barrel_TonB_sf"/>
</dbReference>
<evidence type="ECO:0000259" key="15">
    <source>
        <dbReference type="Pfam" id="PF07715"/>
    </source>
</evidence>
<evidence type="ECO:0000256" key="13">
    <source>
        <dbReference type="SAM" id="SignalP"/>
    </source>
</evidence>
<dbReference type="EMBL" id="LDJH01000003">
    <property type="protein sequence ID" value="KRG60484.1"/>
    <property type="molecule type" value="Genomic_DNA"/>
</dbReference>
<dbReference type="Gene3D" id="2.40.170.20">
    <property type="entry name" value="TonB-dependent receptor, beta-barrel domain"/>
    <property type="match status" value="1"/>
</dbReference>
<evidence type="ECO:0000256" key="12">
    <source>
        <dbReference type="RuleBase" id="RU003357"/>
    </source>
</evidence>
<feature type="signal peptide" evidence="13">
    <location>
        <begin position="1"/>
        <end position="19"/>
    </location>
</feature>
<dbReference type="OrthoDB" id="9760620at2"/>
<reference evidence="16 17" key="1">
    <citation type="submission" date="2015-05" db="EMBL/GenBank/DDBJ databases">
        <title>Genome sequencing and analysis of members of genus Stenotrophomonas.</title>
        <authorList>
            <person name="Patil P.P."/>
            <person name="Midha S."/>
            <person name="Patil P.B."/>
        </authorList>
    </citation>
    <scope>NUCLEOTIDE SEQUENCE [LARGE SCALE GENOMIC DNA]</scope>
    <source>
        <strain evidence="16 17">DSM 17805</strain>
    </source>
</reference>
<name>A0A0R0C403_9GAMM</name>
<feature type="domain" description="TonB-dependent receptor-like beta-barrel" evidence="14">
    <location>
        <begin position="224"/>
        <end position="654"/>
    </location>
</feature>
<keyword evidence="4" id="KW-0410">Iron transport</keyword>
<keyword evidence="9 11" id="KW-0472">Membrane</keyword>
<keyword evidence="6" id="KW-0408">Iron</keyword>
<dbReference type="Gene3D" id="2.170.130.10">
    <property type="entry name" value="TonB-dependent receptor, plug domain"/>
    <property type="match status" value="1"/>
</dbReference>
<dbReference type="RefSeq" id="WP_057662711.1">
    <property type="nucleotide sequence ID" value="NZ_LDJH01000003.1"/>
</dbReference>
<dbReference type="PATRIC" id="fig|266128.3.peg.1776"/>
<evidence type="ECO:0000256" key="2">
    <source>
        <dbReference type="ARBA" id="ARBA00022448"/>
    </source>
</evidence>
<evidence type="ECO:0000256" key="6">
    <source>
        <dbReference type="ARBA" id="ARBA00023004"/>
    </source>
</evidence>
<evidence type="ECO:0000256" key="3">
    <source>
        <dbReference type="ARBA" id="ARBA00022452"/>
    </source>
</evidence>
<evidence type="ECO:0000256" key="11">
    <source>
        <dbReference type="PROSITE-ProRule" id="PRU01360"/>
    </source>
</evidence>
<evidence type="ECO:0008006" key="18">
    <source>
        <dbReference type="Google" id="ProtNLM"/>
    </source>
</evidence>
<comment type="similarity">
    <text evidence="11 12">Belongs to the TonB-dependent receptor family.</text>
</comment>
<keyword evidence="13" id="KW-0732">Signal</keyword>
<keyword evidence="7" id="KW-0406">Ion transport</keyword>
<dbReference type="STRING" id="266128.ABB25_01490"/>
<feature type="domain" description="TonB-dependent receptor plug" evidence="15">
    <location>
        <begin position="43"/>
        <end position="152"/>
    </location>
</feature>
<dbReference type="Proteomes" id="UP000051254">
    <property type="component" value="Unassembled WGS sequence"/>
</dbReference>
<evidence type="ECO:0000256" key="9">
    <source>
        <dbReference type="ARBA" id="ARBA00023136"/>
    </source>
</evidence>
<keyword evidence="3 11" id="KW-1134">Transmembrane beta strand</keyword>
<evidence type="ECO:0000256" key="8">
    <source>
        <dbReference type="ARBA" id="ARBA00023077"/>
    </source>
</evidence>
<feature type="chain" id="PRO_5006393488" description="TonB-dependent receptor" evidence="13">
    <location>
        <begin position="20"/>
        <end position="695"/>
    </location>
</feature>
<evidence type="ECO:0000313" key="16">
    <source>
        <dbReference type="EMBL" id="KRG60484.1"/>
    </source>
</evidence>
<keyword evidence="2 11" id="KW-0813">Transport</keyword>
<proteinExistence type="inferred from homology"/>
<keyword evidence="8 12" id="KW-0798">TonB box</keyword>
<evidence type="ECO:0000256" key="4">
    <source>
        <dbReference type="ARBA" id="ARBA00022496"/>
    </source>
</evidence>
<evidence type="ECO:0000256" key="5">
    <source>
        <dbReference type="ARBA" id="ARBA00022692"/>
    </source>
</evidence>
<dbReference type="InterPro" id="IPR012910">
    <property type="entry name" value="Plug_dom"/>
</dbReference>
<evidence type="ECO:0000256" key="1">
    <source>
        <dbReference type="ARBA" id="ARBA00004571"/>
    </source>
</evidence>
<dbReference type="InterPro" id="IPR039426">
    <property type="entry name" value="TonB-dep_rcpt-like"/>
</dbReference>
<evidence type="ECO:0000256" key="10">
    <source>
        <dbReference type="ARBA" id="ARBA00023237"/>
    </source>
</evidence>
<dbReference type="CDD" id="cd01347">
    <property type="entry name" value="ligand_gated_channel"/>
    <property type="match status" value="1"/>
</dbReference>
<dbReference type="GO" id="GO:0009279">
    <property type="term" value="C:cell outer membrane"/>
    <property type="evidence" value="ECO:0007669"/>
    <property type="project" value="UniProtKB-SubCell"/>
</dbReference>
<keyword evidence="5 11" id="KW-0812">Transmembrane</keyword>
<dbReference type="PANTHER" id="PTHR32552">
    <property type="entry name" value="FERRICHROME IRON RECEPTOR-RELATED"/>
    <property type="match status" value="1"/>
</dbReference>
<evidence type="ECO:0000256" key="7">
    <source>
        <dbReference type="ARBA" id="ARBA00023065"/>
    </source>
</evidence>
<comment type="caution">
    <text evidence="16">The sequence shown here is derived from an EMBL/GenBank/DDBJ whole genome shotgun (WGS) entry which is preliminary data.</text>
</comment>
<keyword evidence="17" id="KW-1185">Reference proteome</keyword>
<dbReference type="PROSITE" id="PS52016">
    <property type="entry name" value="TONB_DEPENDENT_REC_3"/>
    <property type="match status" value="1"/>
</dbReference>
<dbReference type="GO" id="GO:0006826">
    <property type="term" value="P:iron ion transport"/>
    <property type="evidence" value="ECO:0007669"/>
    <property type="project" value="UniProtKB-KW"/>
</dbReference>
<dbReference type="AlphaFoldDB" id="A0A0R0C403"/>
<evidence type="ECO:0000313" key="17">
    <source>
        <dbReference type="Proteomes" id="UP000051254"/>
    </source>
</evidence>
<dbReference type="Pfam" id="PF07715">
    <property type="entry name" value="Plug"/>
    <property type="match status" value="1"/>
</dbReference>
<dbReference type="SUPFAM" id="SSF56935">
    <property type="entry name" value="Porins"/>
    <property type="match status" value="1"/>
</dbReference>